<sequence length="102" mass="12359">MKSQLELGSQYMPQLDLQNEMLRLQEEQMRVRDFLSRHKIAISFKWRSATYGYYASHEESNEAWAEVLRSEGYVPRKWWQVARWGEERPPKEVLQFLRHQGT</sequence>
<protein>
    <submittedName>
        <fullName evidence="1">Uncharacterized protein</fullName>
    </submittedName>
</protein>
<proteinExistence type="predicted"/>
<organism evidence="1 2">
    <name type="scientific">Rhizobium laguerreae</name>
    <dbReference type="NCBI Taxonomy" id="1076926"/>
    <lineage>
        <taxon>Bacteria</taxon>
        <taxon>Pseudomonadati</taxon>
        <taxon>Pseudomonadota</taxon>
        <taxon>Alphaproteobacteria</taxon>
        <taxon>Hyphomicrobiales</taxon>
        <taxon>Rhizobiaceae</taxon>
        <taxon>Rhizobium/Agrobacterium group</taxon>
        <taxon>Rhizobium</taxon>
    </lineage>
</organism>
<reference evidence="1 2" key="1">
    <citation type="submission" date="2020-04" db="EMBL/GenBank/DDBJ databases">
        <title>Rhizobium bacterial biofertilizers improve the content of phenolic compounds of Lactuca sativa L. under non-saline and saline-stress conditions.</title>
        <authorList>
            <person name="Ayuso-Calles M."/>
            <person name="Garcia-Estevez I."/>
            <person name="Jimenez-Gomez A."/>
            <person name="Flores-Felix J.D."/>
            <person name="Escribano-Bailon M."/>
            <person name="Rivas R."/>
        </authorList>
    </citation>
    <scope>NUCLEOTIDE SEQUENCE [LARGE SCALE GENOMIC DNA]</scope>
    <source>
        <strain evidence="1 2">GPTR02</strain>
    </source>
</reference>
<comment type="caution">
    <text evidence="1">The sequence shown here is derived from an EMBL/GenBank/DDBJ whole genome shotgun (WGS) entry which is preliminary data.</text>
</comment>
<name>A0A7Y2RBF1_9HYPH</name>
<accession>A0A7Y2RBF1</accession>
<dbReference type="RefSeq" id="WP_170282901.1">
    <property type="nucleotide sequence ID" value="NZ_JABEQY010000047.1"/>
</dbReference>
<dbReference type="EMBL" id="JABEQY010000047">
    <property type="protein sequence ID" value="NNH67842.1"/>
    <property type="molecule type" value="Genomic_DNA"/>
</dbReference>
<dbReference type="Proteomes" id="UP000530654">
    <property type="component" value="Unassembled WGS sequence"/>
</dbReference>
<evidence type="ECO:0000313" key="2">
    <source>
        <dbReference type="Proteomes" id="UP000530654"/>
    </source>
</evidence>
<gene>
    <name evidence="1" type="ORF">HLI17_32085</name>
</gene>
<evidence type="ECO:0000313" key="1">
    <source>
        <dbReference type="EMBL" id="NNH67842.1"/>
    </source>
</evidence>
<dbReference type="AlphaFoldDB" id="A0A7Y2RBF1"/>